<accession>A0ACB7XNR6</accession>
<dbReference type="EMBL" id="CM037151">
    <property type="protein sequence ID" value="KAH7842581.1"/>
    <property type="molecule type" value="Genomic_DNA"/>
</dbReference>
<gene>
    <name evidence="1" type="ORF">Vadar_006925</name>
</gene>
<dbReference type="Proteomes" id="UP000828048">
    <property type="component" value="Chromosome 1"/>
</dbReference>
<proteinExistence type="predicted"/>
<name>A0ACB7XNR6_9ERIC</name>
<keyword evidence="2" id="KW-1185">Reference proteome</keyword>
<evidence type="ECO:0000313" key="1">
    <source>
        <dbReference type="EMBL" id="KAH7842581.1"/>
    </source>
</evidence>
<comment type="caution">
    <text evidence="1">The sequence shown here is derived from an EMBL/GenBank/DDBJ whole genome shotgun (WGS) entry which is preliminary data.</text>
</comment>
<protein>
    <submittedName>
        <fullName evidence="1">Uncharacterized protein</fullName>
    </submittedName>
</protein>
<sequence length="444" mass="49837">MQPTPSIDTFNHIFGSMAKLDCYLDVVSLNRKMRFVGIGPDLYTLNILINCCFHLSDVDCGFGVFGQILKRGFVPDSVTVRTLIHGMCWAGDVLNAVKVFDKMSEEGFEGSVYACGILVNGLCKIRETGLAIELHRKMLKRNGKGNVLTYNAIISSLCKDGLITEAVEMFSGMKEVNVPPDVVTYSSLINGDCFLKFFCSGITDPDAVFEALTTSVVRDEKVGKGNQRRDDQGRAVGPSKQAEVRKTIVTHKLPLLAFLELSRLRRSLWNELRALHDSIGSNPWIISDDFNAVRRQSDRSDVHSFDVDAGYEFNLCLEDVDMEDLNSKAYMSKFTESETVVLAPGVSGHSPVIISVKIFNFWRNHSEFDAILQQGWAIDCNSADSPMSGVYKKPRGLKALLKDLNKVFYTDSEKRELAAKDLTKFYVLVLHMTWTYKTRKRSVW</sequence>
<reference evidence="1 2" key="1">
    <citation type="journal article" date="2021" name="Hortic Res">
        <title>High-quality reference genome and annotation aids understanding of berry development for evergreen blueberry (Vaccinium darrowii).</title>
        <authorList>
            <person name="Yu J."/>
            <person name="Hulse-Kemp A.M."/>
            <person name="Babiker E."/>
            <person name="Staton M."/>
        </authorList>
    </citation>
    <scope>NUCLEOTIDE SEQUENCE [LARGE SCALE GENOMIC DNA]</scope>
    <source>
        <strain evidence="2">cv. NJ 8807/NJ 8810</strain>
        <tissue evidence="1">Young leaf</tissue>
    </source>
</reference>
<organism evidence="1 2">
    <name type="scientific">Vaccinium darrowii</name>
    <dbReference type="NCBI Taxonomy" id="229202"/>
    <lineage>
        <taxon>Eukaryota</taxon>
        <taxon>Viridiplantae</taxon>
        <taxon>Streptophyta</taxon>
        <taxon>Embryophyta</taxon>
        <taxon>Tracheophyta</taxon>
        <taxon>Spermatophyta</taxon>
        <taxon>Magnoliopsida</taxon>
        <taxon>eudicotyledons</taxon>
        <taxon>Gunneridae</taxon>
        <taxon>Pentapetalae</taxon>
        <taxon>asterids</taxon>
        <taxon>Ericales</taxon>
        <taxon>Ericaceae</taxon>
        <taxon>Vaccinioideae</taxon>
        <taxon>Vaccinieae</taxon>
        <taxon>Vaccinium</taxon>
    </lineage>
</organism>
<evidence type="ECO:0000313" key="2">
    <source>
        <dbReference type="Proteomes" id="UP000828048"/>
    </source>
</evidence>